<feature type="domain" description="EGF-like" evidence="4">
    <location>
        <begin position="84"/>
        <end position="116"/>
    </location>
</feature>
<feature type="disulfide bond" evidence="3">
    <location>
        <begin position="22"/>
        <end position="32"/>
    </location>
</feature>
<feature type="disulfide bond" evidence="3">
    <location>
        <begin position="123"/>
        <end position="133"/>
    </location>
</feature>
<feature type="disulfide bond" evidence="3">
    <location>
        <begin position="72"/>
        <end position="81"/>
    </location>
</feature>
<evidence type="ECO:0000256" key="1">
    <source>
        <dbReference type="ARBA" id="ARBA00022729"/>
    </source>
</evidence>
<keyword evidence="1" id="KW-0732">Signal</keyword>
<feature type="domain" description="EGF-like" evidence="4">
    <location>
        <begin position="18"/>
        <end position="47"/>
    </location>
</feature>
<evidence type="ECO:0000256" key="3">
    <source>
        <dbReference type="PROSITE-ProRule" id="PRU00076"/>
    </source>
</evidence>
<dbReference type="Pfam" id="PF25024">
    <property type="entry name" value="EGF_TEN"/>
    <property type="match status" value="1"/>
</dbReference>
<dbReference type="Gene3D" id="2.10.25.10">
    <property type="entry name" value="Laminin"/>
    <property type="match status" value="4"/>
</dbReference>
<dbReference type="PROSITE" id="PS01186">
    <property type="entry name" value="EGF_2"/>
    <property type="match status" value="2"/>
</dbReference>
<dbReference type="EMBL" id="JAHUTJ010067414">
    <property type="protein sequence ID" value="MED6291072.1"/>
    <property type="molecule type" value="Genomic_DNA"/>
</dbReference>
<name>A0ABU7EV90_9TELE</name>
<dbReference type="PROSITE" id="PS51257">
    <property type="entry name" value="PROKAR_LIPOPROTEIN"/>
    <property type="match status" value="1"/>
</dbReference>
<accession>A0ABU7EV90</accession>
<feature type="disulfide bond" evidence="3">
    <location>
        <begin position="88"/>
        <end position="98"/>
    </location>
</feature>
<dbReference type="PROSITE" id="PS00022">
    <property type="entry name" value="EGF_1"/>
    <property type="match status" value="3"/>
</dbReference>
<dbReference type="InterPro" id="IPR000742">
    <property type="entry name" value="EGF"/>
</dbReference>
<evidence type="ECO:0000313" key="5">
    <source>
        <dbReference type="EMBL" id="MED6291072.1"/>
    </source>
</evidence>
<feature type="disulfide bond" evidence="3">
    <location>
        <begin position="54"/>
        <end position="64"/>
    </location>
</feature>
<evidence type="ECO:0000256" key="2">
    <source>
        <dbReference type="ARBA" id="ARBA00023157"/>
    </source>
</evidence>
<feature type="disulfide bond" evidence="3">
    <location>
        <begin position="106"/>
        <end position="115"/>
    </location>
</feature>
<dbReference type="PANTHER" id="PTHR14949">
    <property type="entry name" value="EGF-LIKE-DOMAIN, MULTIPLE 7, 8"/>
    <property type="match status" value="1"/>
</dbReference>
<evidence type="ECO:0000313" key="6">
    <source>
        <dbReference type="Proteomes" id="UP001352852"/>
    </source>
</evidence>
<organism evidence="5 6">
    <name type="scientific">Characodon lateralis</name>
    <dbReference type="NCBI Taxonomy" id="208331"/>
    <lineage>
        <taxon>Eukaryota</taxon>
        <taxon>Metazoa</taxon>
        <taxon>Chordata</taxon>
        <taxon>Craniata</taxon>
        <taxon>Vertebrata</taxon>
        <taxon>Euteleostomi</taxon>
        <taxon>Actinopterygii</taxon>
        <taxon>Neopterygii</taxon>
        <taxon>Teleostei</taxon>
        <taxon>Neoteleostei</taxon>
        <taxon>Acanthomorphata</taxon>
        <taxon>Ovalentaria</taxon>
        <taxon>Atherinomorphae</taxon>
        <taxon>Cyprinodontiformes</taxon>
        <taxon>Goodeidae</taxon>
        <taxon>Characodon</taxon>
    </lineage>
</organism>
<sequence>MRWNMCLCPSGWTGAGCHTAVCELPCANGGRCVGPGTCQCPSDYTGLQCLLPLCTPACQNGGRCVDVNKCTCVAGWQGARCQIEPVHCQKPCRNGGVCVGLNRCRCAKGFTGSLCETGVTTQCVPPCQHGATCSPHNTCTCPEGTAGLRCEKLTCPVVTTVVSTARAVRQAFRESYVDRCGPLGVQLCTKYRMNQARVYLQAYRVGYKIQCPVKKNT</sequence>
<dbReference type="InterPro" id="IPR050969">
    <property type="entry name" value="Dev_Signal_Modulators"/>
</dbReference>
<keyword evidence="2 3" id="KW-1015">Disulfide bond</keyword>
<protein>
    <recommendedName>
        <fullName evidence="4">EGF-like domain-containing protein</fullName>
    </recommendedName>
</protein>
<feature type="domain" description="EGF-like" evidence="4">
    <location>
        <begin position="119"/>
        <end position="151"/>
    </location>
</feature>
<gene>
    <name evidence="5" type="ORF">CHARACLAT_019889</name>
</gene>
<dbReference type="SMART" id="SM00181">
    <property type="entry name" value="EGF"/>
    <property type="match status" value="4"/>
</dbReference>
<proteinExistence type="predicted"/>
<keyword evidence="3" id="KW-0245">EGF-like domain</keyword>
<feature type="disulfide bond" evidence="3">
    <location>
        <begin position="141"/>
        <end position="150"/>
    </location>
</feature>
<feature type="domain" description="EGF-like" evidence="4">
    <location>
        <begin position="50"/>
        <end position="82"/>
    </location>
</feature>
<comment type="caution">
    <text evidence="5">The sequence shown here is derived from an EMBL/GenBank/DDBJ whole genome shotgun (WGS) entry which is preliminary data.</text>
</comment>
<comment type="caution">
    <text evidence="3">Lacks conserved residue(s) required for the propagation of feature annotation.</text>
</comment>
<dbReference type="SUPFAM" id="SSF57196">
    <property type="entry name" value="EGF/Laminin"/>
    <property type="match status" value="2"/>
</dbReference>
<reference evidence="5 6" key="1">
    <citation type="submission" date="2021-06" db="EMBL/GenBank/DDBJ databases">
        <authorList>
            <person name="Palmer J.M."/>
        </authorList>
    </citation>
    <scope>NUCLEOTIDE SEQUENCE [LARGE SCALE GENOMIC DNA]</scope>
    <source>
        <strain evidence="5 6">CL_MEX2019</strain>
        <tissue evidence="5">Muscle</tissue>
    </source>
</reference>
<evidence type="ECO:0000259" key="4">
    <source>
        <dbReference type="PROSITE" id="PS50026"/>
    </source>
</evidence>
<dbReference type="PANTHER" id="PTHR14949:SF56">
    <property type="entry name" value="EGF-LIKE-DOMAIN, MULTIPLE 7"/>
    <property type="match status" value="1"/>
</dbReference>
<dbReference type="PROSITE" id="PS50026">
    <property type="entry name" value="EGF_3"/>
    <property type="match status" value="4"/>
</dbReference>
<dbReference type="Proteomes" id="UP001352852">
    <property type="component" value="Unassembled WGS sequence"/>
</dbReference>
<keyword evidence="6" id="KW-1185">Reference proteome</keyword>